<organism evidence="2 3">
    <name type="scientific">Celeribacter persicus</name>
    <dbReference type="NCBI Taxonomy" id="1651082"/>
    <lineage>
        <taxon>Bacteria</taxon>
        <taxon>Pseudomonadati</taxon>
        <taxon>Pseudomonadota</taxon>
        <taxon>Alphaproteobacteria</taxon>
        <taxon>Rhodobacterales</taxon>
        <taxon>Roseobacteraceae</taxon>
        <taxon>Celeribacter</taxon>
    </lineage>
</organism>
<proteinExistence type="predicted"/>
<evidence type="ECO:0000313" key="2">
    <source>
        <dbReference type="EMBL" id="PTQ74764.1"/>
    </source>
</evidence>
<evidence type="ECO:0000256" key="1">
    <source>
        <dbReference type="SAM" id="SignalP"/>
    </source>
</evidence>
<accession>A0A2T5HT63</accession>
<comment type="caution">
    <text evidence="2">The sequence shown here is derived from an EMBL/GenBank/DDBJ whole genome shotgun (WGS) entry which is preliminary data.</text>
</comment>
<evidence type="ECO:0000313" key="3">
    <source>
        <dbReference type="Proteomes" id="UP000244077"/>
    </source>
</evidence>
<dbReference type="EMBL" id="QAOH01000003">
    <property type="protein sequence ID" value="PTQ74764.1"/>
    <property type="molecule type" value="Genomic_DNA"/>
</dbReference>
<dbReference type="Proteomes" id="UP000244077">
    <property type="component" value="Unassembled WGS sequence"/>
</dbReference>
<sequence length="162" mass="17596">MPFPRLLQRDRLNAMKQLSLLLALAASPALAAEITPCDWRASSAALVEPWEDNSRGFANGAIRVALLDTVEPAAAAFHLLVLTPPYTALGERQCHVISAEKDTGYTTLDFASLSGEYDPATGLTLRLPGERYRGEEAVSVILTVRIDQSTPDLFVSEEVRGQ</sequence>
<feature type="chain" id="PRO_5015686432" evidence="1">
    <location>
        <begin position="32"/>
        <end position="162"/>
    </location>
</feature>
<dbReference type="AlphaFoldDB" id="A0A2T5HT63"/>
<keyword evidence="1" id="KW-0732">Signal</keyword>
<reference evidence="2 3" key="1">
    <citation type="submission" date="2018-04" db="EMBL/GenBank/DDBJ databases">
        <title>Genomic Encyclopedia of Archaeal and Bacterial Type Strains, Phase II (KMG-II): from individual species to whole genera.</title>
        <authorList>
            <person name="Goeker M."/>
        </authorList>
    </citation>
    <scope>NUCLEOTIDE SEQUENCE [LARGE SCALE GENOMIC DNA]</scope>
    <source>
        <strain evidence="2 3">DSM 100434</strain>
    </source>
</reference>
<name>A0A2T5HT63_9RHOB</name>
<protein>
    <submittedName>
        <fullName evidence="2">Uncharacterized protein</fullName>
    </submittedName>
</protein>
<keyword evidence="3" id="KW-1185">Reference proteome</keyword>
<feature type="signal peptide" evidence="1">
    <location>
        <begin position="1"/>
        <end position="31"/>
    </location>
</feature>
<gene>
    <name evidence="2" type="ORF">C8N42_10354</name>
</gene>